<sequence length="337" mass="38495">MSNLHYYIIGNTAEGLINHLDPNLHNINQIITLSHPSSWLKTAIIKKLTEQYNQSNLEILESALGNDYLDGFIIRDQSLAFIDSRIATTSTANLNLEETFPAREQGMMEIHRLTQKAYDSFAKGLKVHDDLEEIYMNQMDFDHADQFAVNFIADLFHNIPKKEHTPHTYNRLFGTNTADGIVNVVPHLFENIKTVHYIKGRAGTGKSTFMKKIAGACTDHGFDVELYFCSFDPNSVDMVLVRDLDFCIFDSTDPHAFFPEREGEVIVDLYEELVPGTDEKYETEINDLNVRYKSYMKEGIGYLKMAGHHRDQIEDQYIKTITEADIGDAVQTIQLNL</sequence>
<name>A0A1I0WGY8_9BACI</name>
<dbReference type="Proteomes" id="UP000198642">
    <property type="component" value="Unassembled WGS sequence"/>
</dbReference>
<reference evidence="1 2" key="1">
    <citation type="submission" date="2016-10" db="EMBL/GenBank/DDBJ databases">
        <authorList>
            <person name="de Groot N.N."/>
        </authorList>
    </citation>
    <scope>NUCLEOTIDE SEQUENCE [LARGE SCALE GENOMIC DNA]</scope>
    <source>
        <strain evidence="1 2">CGMCC 1.3702</strain>
    </source>
</reference>
<evidence type="ECO:0000313" key="1">
    <source>
        <dbReference type="EMBL" id="SFA87834.1"/>
    </source>
</evidence>
<dbReference type="STRING" id="237679.SAMN04488072_10328"/>
<protein>
    <submittedName>
        <fullName evidence="1">Uncharacterized protein</fullName>
    </submittedName>
</protein>
<organism evidence="1 2">
    <name type="scientific">Lentibacillus halodurans</name>
    <dbReference type="NCBI Taxonomy" id="237679"/>
    <lineage>
        <taxon>Bacteria</taxon>
        <taxon>Bacillati</taxon>
        <taxon>Bacillota</taxon>
        <taxon>Bacilli</taxon>
        <taxon>Bacillales</taxon>
        <taxon>Bacillaceae</taxon>
        <taxon>Lentibacillus</taxon>
    </lineage>
</organism>
<accession>A0A1I0WGY8</accession>
<dbReference type="RefSeq" id="WP_090234272.1">
    <property type="nucleotide sequence ID" value="NZ_FOJW01000003.1"/>
</dbReference>
<dbReference type="SUPFAM" id="SSF52540">
    <property type="entry name" value="P-loop containing nucleoside triphosphate hydrolases"/>
    <property type="match status" value="1"/>
</dbReference>
<gene>
    <name evidence="1" type="ORF">SAMN04488072_10328</name>
</gene>
<dbReference type="EMBL" id="FOJW01000003">
    <property type="protein sequence ID" value="SFA87834.1"/>
    <property type="molecule type" value="Genomic_DNA"/>
</dbReference>
<evidence type="ECO:0000313" key="2">
    <source>
        <dbReference type="Proteomes" id="UP000198642"/>
    </source>
</evidence>
<dbReference type="AlphaFoldDB" id="A0A1I0WGY8"/>
<keyword evidence="2" id="KW-1185">Reference proteome</keyword>
<dbReference type="InterPro" id="IPR027417">
    <property type="entry name" value="P-loop_NTPase"/>
</dbReference>
<dbReference type="OrthoDB" id="9781752at2"/>
<proteinExistence type="predicted"/>